<dbReference type="InterPro" id="IPR012341">
    <property type="entry name" value="6hp_glycosidase-like_sf"/>
</dbReference>
<evidence type="ECO:0000256" key="4">
    <source>
        <dbReference type="SAM" id="MobiDB-lite"/>
    </source>
</evidence>
<gene>
    <name evidence="7" type="ORF">CLCR_10222</name>
</gene>
<dbReference type="AlphaFoldDB" id="A0A1C1CXE3"/>
<dbReference type="VEuPathDB" id="FungiDB:CLCR_10222"/>
<dbReference type="Gene3D" id="2.60.420.10">
    <property type="entry name" value="Maltose phosphorylase, domain 3"/>
    <property type="match status" value="1"/>
</dbReference>
<dbReference type="PANTHER" id="PTHR33307:SF6">
    <property type="entry name" value="ALPHA-RHAMNOSIDASE (EUROFUNG)-RELATED"/>
    <property type="match status" value="1"/>
</dbReference>
<dbReference type="EC" id="3.2.1.40" evidence="2"/>
<dbReference type="Pfam" id="PF17389">
    <property type="entry name" value="Bac_rhamnosid6H"/>
    <property type="match status" value="1"/>
</dbReference>
<dbReference type="InterPro" id="IPR035396">
    <property type="entry name" value="Bac_rhamnosid6H"/>
</dbReference>
<dbReference type="Proteomes" id="UP000094526">
    <property type="component" value="Unassembled WGS sequence"/>
</dbReference>
<keyword evidence="3" id="KW-0378">Hydrolase</keyword>
<dbReference type="OrthoDB" id="10036721at2759"/>
<dbReference type="GO" id="GO:0005975">
    <property type="term" value="P:carbohydrate metabolic process"/>
    <property type="evidence" value="ECO:0007669"/>
    <property type="project" value="InterPro"/>
</dbReference>
<proteinExistence type="predicted"/>
<dbReference type="PANTHER" id="PTHR33307">
    <property type="entry name" value="ALPHA-RHAMNOSIDASE (EUROFUNG)"/>
    <property type="match status" value="1"/>
</dbReference>
<dbReference type="Pfam" id="PF17390">
    <property type="entry name" value="Bac_rhamnosid_C"/>
    <property type="match status" value="1"/>
</dbReference>
<dbReference type="InterPro" id="IPR035398">
    <property type="entry name" value="Bac_rhamnosid_C"/>
</dbReference>
<organism evidence="7 8">
    <name type="scientific">Cladophialophora carrionii</name>
    <dbReference type="NCBI Taxonomy" id="86049"/>
    <lineage>
        <taxon>Eukaryota</taxon>
        <taxon>Fungi</taxon>
        <taxon>Dikarya</taxon>
        <taxon>Ascomycota</taxon>
        <taxon>Pezizomycotina</taxon>
        <taxon>Eurotiomycetes</taxon>
        <taxon>Chaetothyriomycetidae</taxon>
        <taxon>Chaetothyriales</taxon>
        <taxon>Herpotrichiellaceae</taxon>
        <taxon>Cladophialophora</taxon>
    </lineage>
</organism>
<dbReference type="VEuPathDB" id="FungiDB:G647_00168"/>
<evidence type="ECO:0000259" key="6">
    <source>
        <dbReference type="Pfam" id="PF17390"/>
    </source>
</evidence>
<dbReference type="EMBL" id="LGRB01000008">
    <property type="protein sequence ID" value="OCT53203.1"/>
    <property type="molecule type" value="Genomic_DNA"/>
</dbReference>
<evidence type="ECO:0000313" key="8">
    <source>
        <dbReference type="Proteomes" id="UP000094526"/>
    </source>
</evidence>
<evidence type="ECO:0000256" key="3">
    <source>
        <dbReference type="ARBA" id="ARBA00022801"/>
    </source>
</evidence>
<keyword evidence="8" id="KW-1185">Reference proteome</keyword>
<name>A0A1C1CXE3_9EURO</name>
<protein>
    <recommendedName>
        <fullName evidence="2">alpha-L-rhamnosidase</fullName>
        <ecNumber evidence="2">3.2.1.40</ecNumber>
    </recommendedName>
</protein>
<evidence type="ECO:0000256" key="2">
    <source>
        <dbReference type="ARBA" id="ARBA00012652"/>
    </source>
</evidence>
<sequence>MKRTGWFSCSHPMVNKLHENAIWSMRGNFLSVPTDCPQRNERLGWTGDIQVFARSANFLYNTTGMLGNWLDDLAAEQMEPWREGVPPFVVPDVITKAHPDDDDFWPHIPNAVWDDAAVLVPWSLYLASGDKEVLEKQYASMTSWIDRGIPRGTDGLWDANIYQLGDWLDPMAPPTEPGNGRTDRAFVADAYLVRATDVMAQACAVLGRDDDANRYRSDCQRLKQAFHDKYVAKSGLLVADTQTALSLAVVFILLDSPDQLAVVGDRLARAVRLQQFRVSTGFAGTPIITHALTSTGHPELAYRMVLEKNCPSWMYPISMGATTIWERWDSMLPDGSINPGEMTSFNHYALGSVVNWLHECVGGISSLEPGWKRVKVRPVPGGGLTSASVAHESPYGRIESSWEIKAGTKFHLEILLPPNTSAWVVLPGEHKKKGSVEEPEEAGRWVTSGETPF</sequence>
<evidence type="ECO:0000256" key="1">
    <source>
        <dbReference type="ARBA" id="ARBA00001445"/>
    </source>
</evidence>
<dbReference type="GO" id="GO:0030596">
    <property type="term" value="F:alpha-L-rhamnosidase activity"/>
    <property type="evidence" value="ECO:0007669"/>
    <property type="project" value="UniProtKB-EC"/>
</dbReference>
<dbReference type="SUPFAM" id="SSF48208">
    <property type="entry name" value="Six-hairpin glycosidases"/>
    <property type="match status" value="1"/>
</dbReference>
<dbReference type="eggNOG" id="ENOG502QXBB">
    <property type="taxonomic scope" value="Eukaryota"/>
</dbReference>
<dbReference type="InterPro" id="IPR016007">
    <property type="entry name" value="Alpha_rhamnosid"/>
</dbReference>
<evidence type="ECO:0000259" key="5">
    <source>
        <dbReference type="Pfam" id="PF17389"/>
    </source>
</evidence>
<dbReference type="STRING" id="86049.A0A1C1CXE3"/>
<accession>A0A1C1CXE3</accession>
<reference evidence="8" key="1">
    <citation type="submission" date="2015-07" db="EMBL/GenBank/DDBJ databases">
        <authorList>
            <person name="Teixeira M.M."/>
            <person name="Souza R.C."/>
            <person name="Almeida L.G."/>
            <person name="Vicente V.A."/>
            <person name="de Hoog S."/>
            <person name="Bocca A.L."/>
            <person name="de Almeida S.R."/>
            <person name="Vasconcelos A.T."/>
            <person name="Felipe M.S."/>
        </authorList>
    </citation>
    <scope>NUCLEOTIDE SEQUENCE [LARGE SCALE GENOMIC DNA]</scope>
    <source>
        <strain evidence="8">KSF</strain>
    </source>
</reference>
<feature type="domain" description="Alpha-L-rhamnosidase six-hairpin glycosidase" evidence="5">
    <location>
        <begin position="2"/>
        <end position="361"/>
    </location>
</feature>
<feature type="domain" description="Alpha-L-rhamnosidase C-terminal" evidence="6">
    <location>
        <begin position="363"/>
        <end position="437"/>
    </location>
</feature>
<feature type="region of interest" description="Disordered" evidence="4">
    <location>
        <begin position="431"/>
        <end position="453"/>
    </location>
</feature>
<comment type="caution">
    <text evidence="7">The sequence shown here is derived from an EMBL/GenBank/DDBJ whole genome shotgun (WGS) entry which is preliminary data.</text>
</comment>
<evidence type="ECO:0000313" key="7">
    <source>
        <dbReference type="EMBL" id="OCT53203.1"/>
    </source>
</evidence>
<dbReference type="InterPro" id="IPR008928">
    <property type="entry name" value="6-hairpin_glycosidase_sf"/>
</dbReference>
<comment type="catalytic activity">
    <reaction evidence="1">
        <text>Hydrolysis of terminal non-reducing alpha-L-rhamnose residues in alpha-L-rhamnosides.</text>
        <dbReference type="EC" id="3.2.1.40"/>
    </reaction>
</comment>
<dbReference type="Gene3D" id="1.50.10.10">
    <property type="match status" value="1"/>
</dbReference>